<gene>
    <name evidence="1" type="ORF">K8089_08950</name>
</gene>
<dbReference type="InterPro" id="IPR036249">
    <property type="entry name" value="Thioredoxin-like_sf"/>
</dbReference>
<dbReference type="Pfam" id="PF14595">
    <property type="entry name" value="Thioredoxin_9"/>
    <property type="match status" value="1"/>
</dbReference>
<dbReference type="AlphaFoldDB" id="A0A9X1U323"/>
<dbReference type="Proteomes" id="UP001139461">
    <property type="component" value="Unassembled WGS sequence"/>
</dbReference>
<comment type="caution">
    <text evidence="1">The sequence shown here is derived from an EMBL/GenBank/DDBJ whole genome shotgun (WGS) entry which is preliminary data.</text>
</comment>
<dbReference type="Gene3D" id="3.40.30.10">
    <property type="entry name" value="Glutaredoxin"/>
    <property type="match status" value="1"/>
</dbReference>
<sequence length="199" mass="22854">MKDLLENSVKKAMDYVQYNLLFKQLVEEGRTTGEETQEKIDYTKLNLSRTKRLDKTAKISEEAMEVFKNIPTKQMWLVISEPWCGDAAQTLPFLNKIAQLSENIDLKIVLRDENPELMNQFLTNGSQSIPIVIMLDEDFNVINTFGPRSKAATKLVTDYKTQHGKIDEAFKEMLQNWYNNDKGVSVVDDVLDSVQITLN</sequence>
<proteinExistence type="predicted"/>
<organism evidence="1 2">
    <name type="scientific">Aequorivita vitellina</name>
    <dbReference type="NCBI Taxonomy" id="2874475"/>
    <lineage>
        <taxon>Bacteria</taxon>
        <taxon>Pseudomonadati</taxon>
        <taxon>Bacteroidota</taxon>
        <taxon>Flavobacteriia</taxon>
        <taxon>Flavobacteriales</taxon>
        <taxon>Flavobacteriaceae</taxon>
        <taxon>Aequorivita</taxon>
    </lineage>
</organism>
<protein>
    <submittedName>
        <fullName evidence="1">Thioredoxin family protein</fullName>
    </submittedName>
</protein>
<dbReference type="SUPFAM" id="SSF52833">
    <property type="entry name" value="Thioredoxin-like"/>
    <property type="match status" value="1"/>
</dbReference>
<evidence type="ECO:0000313" key="1">
    <source>
        <dbReference type="EMBL" id="MCG2419148.1"/>
    </source>
</evidence>
<accession>A0A9X1U323</accession>
<dbReference type="RefSeq" id="WP_237602936.1">
    <property type="nucleotide sequence ID" value="NZ_JAIRBA010000015.1"/>
</dbReference>
<keyword evidence="2" id="KW-1185">Reference proteome</keyword>
<name>A0A9X1U323_9FLAO</name>
<evidence type="ECO:0000313" key="2">
    <source>
        <dbReference type="Proteomes" id="UP001139461"/>
    </source>
</evidence>
<dbReference type="EMBL" id="JAIRBA010000015">
    <property type="protein sequence ID" value="MCG2419148.1"/>
    <property type="molecule type" value="Genomic_DNA"/>
</dbReference>
<reference evidence="1" key="1">
    <citation type="submission" date="2021-09" db="EMBL/GenBank/DDBJ databases">
        <title>Genome of Aequorivita sp. strain F47161.</title>
        <authorList>
            <person name="Wang Y."/>
        </authorList>
    </citation>
    <scope>NUCLEOTIDE SEQUENCE</scope>
    <source>
        <strain evidence="1">F47161</strain>
    </source>
</reference>